<dbReference type="PANTHER" id="PTHR37323">
    <property type="entry name" value="GCN5-RELATED N-ACETYLTRANSFERASE"/>
    <property type="match status" value="1"/>
</dbReference>
<sequence length="588" mass="66289">MFQIQQVIEAKFPDLKRQPAMITRPALAWLRRMAREREVNDFLADNAGLEGIEFIDRILEHFNFSYSVDSGEIENIPAEGRVVIVANHPLGLLDGIALLKMVSRVRKDVRIVANDILMRFEPLHPLLLPVANLGAGYNKDNVRAIHDALANDEAVIIFPSGEVSRAGLTGIRDGRWQAGFLRFAEQAKAPLLPVHLDGRNSALFYGVSTVFKPLSTLMLFSEAMRQRNVKLPVHVGELIPWKEIAALDVPREQKIRRITNQLYGISKPAKVLAFRTEKPVAHPENRLDLRRELRAAERLGQTTDGKEIYLFTARGNSAVMRELGRLREIAFRQVGEGTGKRRDLDAFDCYYKHVVLWDESELQIVGAYRIGEVQDILAKRGAEGLYTHTLFSFEEGLRSHFSQSLELGRSFVQPRYQGLRALDNLWQGIGAYIASRPQVRYLFGPVSVSAGYPEEARKLLVYFYQRYFGMPERLATPRVPFVITESEERVLAGMIPGDDYTRDFRALKQRLADLGVNVPTLYKQYTELCDEGGAHFLGFSVDPAFSGCIDGLVVVDLLRLKPSKRDRYLRTPLAATVAPADNGLLKSA</sequence>
<dbReference type="EC" id="2.3.2.30" evidence="7"/>
<evidence type="ECO:0000256" key="3">
    <source>
        <dbReference type="ARBA" id="ARBA00022679"/>
    </source>
</evidence>
<dbReference type="Pfam" id="PF13444">
    <property type="entry name" value="Acetyltransf_5"/>
    <property type="match status" value="1"/>
</dbReference>
<evidence type="ECO:0000256" key="4">
    <source>
        <dbReference type="ARBA" id="ARBA00023098"/>
    </source>
</evidence>
<name>A0A6M4H0A6_9PROT</name>
<evidence type="ECO:0000256" key="9">
    <source>
        <dbReference type="ARBA" id="ARBA00045724"/>
    </source>
</evidence>
<dbReference type="RefSeq" id="WP_171095586.1">
    <property type="nucleotide sequence ID" value="NZ_CP053069.1"/>
</dbReference>
<dbReference type="KEGG" id="uru:DSM104443_04034"/>
<proteinExistence type="inferred from homology"/>
<dbReference type="InterPro" id="IPR045746">
    <property type="entry name" value="ACT14924-like_Acyltransf_dom"/>
</dbReference>
<keyword evidence="13" id="KW-1185">Reference proteome</keyword>
<dbReference type="SUPFAM" id="SSF55729">
    <property type="entry name" value="Acyl-CoA N-acyltransferases (Nat)"/>
    <property type="match status" value="1"/>
</dbReference>
<evidence type="ECO:0000313" key="12">
    <source>
        <dbReference type="EMBL" id="QJR12940.1"/>
    </source>
</evidence>
<comment type="similarity">
    <text evidence="6">Belongs to the acetyltransferase family. OlsB subfamily.</text>
</comment>
<evidence type="ECO:0000256" key="1">
    <source>
        <dbReference type="ARBA" id="ARBA00005189"/>
    </source>
</evidence>
<dbReference type="EMBL" id="CP053069">
    <property type="protein sequence ID" value="QJR12940.1"/>
    <property type="molecule type" value="Genomic_DNA"/>
</dbReference>
<dbReference type="GO" id="GO:0006629">
    <property type="term" value="P:lipid metabolic process"/>
    <property type="evidence" value="ECO:0007669"/>
    <property type="project" value="UniProtKB-KW"/>
</dbReference>
<comment type="pathway">
    <text evidence="1">Lipid metabolism.</text>
</comment>
<dbReference type="Proteomes" id="UP000501534">
    <property type="component" value="Chromosome"/>
</dbReference>
<evidence type="ECO:0000256" key="10">
    <source>
        <dbReference type="ARBA" id="ARBA00047785"/>
    </source>
</evidence>
<dbReference type="SUPFAM" id="SSF69593">
    <property type="entry name" value="Glycerol-3-phosphate (1)-acyltransferase"/>
    <property type="match status" value="1"/>
</dbReference>
<dbReference type="InterPro" id="IPR016181">
    <property type="entry name" value="Acyl_CoA_acyltransferase"/>
</dbReference>
<dbReference type="SMART" id="SM00563">
    <property type="entry name" value="PlsC"/>
    <property type="match status" value="1"/>
</dbReference>
<dbReference type="AlphaFoldDB" id="A0A6M4H0A6"/>
<dbReference type="PANTHER" id="PTHR37323:SF1">
    <property type="entry name" value="L-ORNITHINE N(ALPHA)-ACYLTRANSFERASE"/>
    <property type="match status" value="1"/>
</dbReference>
<dbReference type="CDD" id="cd07986">
    <property type="entry name" value="LPLAT_ACT14924-like"/>
    <property type="match status" value="1"/>
</dbReference>
<comment type="catalytic activity">
    <reaction evidence="10">
        <text>a (3R)-hydroxyacyl-[ACP] + L-ornithine = a lyso-ornithine lipid + holo-[ACP] + H(+)</text>
        <dbReference type="Rhea" id="RHEA:20633"/>
        <dbReference type="Rhea" id="RHEA-COMP:9685"/>
        <dbReference type="Rhea" id="RHEA-COMP:9945"/>
        <dbReference type="ChEBI" id="CHEBI:15378"/>
        <dbReference type="ChEBI" id="CHEBI:46911"/>
        <dbReference type="ChEBI" id="CHEBI:64479"/>
        <dbReference type="ChEBI" id="CHEBI:78827"/>
        <dbReference type="ChEBI" id="CHEBI:138482"/>
        <dbReference type="EC" id="2.3.2.30"/>
    </reaction>
    <physiologicalReaction direction="left-to-right" evidence="10">
        <dbReference type="Rhea" id="RHEA:20634"/>
    </physiologicalReaction>
</comment>
<keyword evidence="4" id="KW-0443">Lipid metabolism</keyword>
<evidence type="ECO:0000256" key="8">
    <source>
        <dbReference type="ARBA" id="ARBA00039866"/>
    </source>
</evidence>
<evidence type="ECO:0000256" key="6">
    <source>
        <dbReference type="ARBA" id="ARBA00038095"/>
    </source>
</evidence>
<comment type="function">
    <text evidence="9">Catalyzes the first step in the biosynthesis of ornithine lipids, which are phosphorus-free membrane lipids. Catalyzes the 3-hydroxyacyl-acyl carrier protein-dependent acylation of ornithine to form lyso-ornithine lipid (LOL).</text>
</comment>
<evidence type="ECO:0000256" key="5">
    <source>
        <dbReference type="ARBA" id="ARBA00023315"/>
    </source>
</evidence>
<evidence type="ECO:0000259" key="11">
    <source>
        <dbReference type="SMART" id="SM00563"/>
    </source>
</evidence>
<reference evidence="12 13" key="1">
    <citation type="submission" date="2020-04" db="EMBL/GenBank/DDBJ databases">
        <title>Usitatibacter rugosus gen. nov., sp. nov. and Usitatibacter palustris sp. nov., novel members of Usitatibacteraceae fam. nov. within the order Nitrosomonadales isolated from soil.</title>
        <authorList>
            <person name="Huber K.J."/>
            <person name="Neumann-Schaal M."/>
            <person name="Geppert A."/>
            <person name="Luckner M."/>
            <person name="Wanner G."/>
            <person name="Overmann J."/>
        </authorList>
    </citation>
    <scope>NUCLEOTIDE SEQUENCE [LARGE SCALE GENOMIC DNA]</scope>
    <source>
        <strain evidence="12 13">0125_3</strain>
    </source>
</reference>
<keyword evidence="3" id="KW-0808">Transferase</keyword>
<gene>
    <name evidence="12" type="ORF">DSM104443_04034</name>
</gene>
<keyword evidence="2" id="KW-0444">Lipid biosynthesis</keyword>
<keyword evidence="5" id="KW-0012">Acyltransferase</keyword>
<dbReference type="GO" id="GO:0043810">
    <property type="term" value="F:ornithine-acyl [acyl carrier protein] N-acyltransferase activity"/>
    <property type="evidence" value="ECO:0007669"/>
    <property type="project" value="UniProtKB-EC"/>
</dbReference>
<organism evidence="12 13">
    <name type="scientific">Usitatibacter rugosus</name>
    <dbReference type="NCBI Taxonomy" id="2732067"/>
    <lineage>
        <taxon>Bacteria</taxon>
        <taxon>Pseudomonadati</taxon>
        <taxon>Pseudomonadota</taxon>
        <taxon>Betaproteobacteria</taxon>
        <taxon>Nitrosomonadales</taxon>
        <taxon>Usitatibacteraceae</taxon>
        <taxon>Usitatibacter</taxon>
    </lineage>
</organism>
<protein>
    <recommendedName>
        <fullName evidence="8">L-ornithine N(alpha)-acyltransferase</fullName>
        <ecNumber evidence="7">2.3.2.30</ecNumber>
    </recommendedName>
</protein>
<dbReference type="InterPro" id="IPR052351">
    <property type="entry name" value="Ornithine_N-alpha-AT"/>
</dbReference>
<feature type="domain" description="Phospholipid/glycerol acyltransferase" evidence="11">
    <location>
        <begin position="82"/>
        <end position="199"/>
    </location>
</feature>
<accession>A0A6M4H0A6</accession>
<evidence type="ECO:0000256" key="2">
    <source>
        <dbReference type="ARBA" id="ARBA00022516"/>
    </source>
</evidence>
<dbReference type="Pfam" id="PF19576">
    <property type="entry name" value="Acyltransf_2"/>
    <property type="match status" value="1"/>
</dbReference>
<evidence type="ECO:0000313" key="13">
    <source>
        <dbReference type="Proteomes" id="UP000501534"/>
    </source>
</evidence>
<evidence type="ECO:0000256" key="7">
    <source>
        <dbReference type="ARBA" id="ARBA00039058"/>
    </source>
</evidence>
<dbReference type="InterPro" id="IPR002123">
    <property type="entry name" value="Plipid/glycerol_acylTrfase"/>
</dbReference>